<organism evidence="3 4">
    <name type="scientific">Photobacterium leiognathi lrivu.4.1</name>
    <dbReference type="NCBI Taxonomy" id="1248232"/>
    <lineage>
        <taxon>Bacteria</taxon>
        <taxon>Pseudomonadati</taxon>
        <taxon>Pseudomonadota</taxon>
        <taxon>Gammaproteobacteria</taxon>
        <taxon>Vibrionales</taxon>
        <taxon>Vibrionaceae</taxon>
        <taxon>Photobacterium</taxon>
    </lineage>
</organism>
<dbReference type="Proteomes" id="UP000030675">
    <property type="component" value="Unassembled WGS sequence"/>
</dbReference>
<evidence type="ECO:0000313" key="4">
    <source>
        <dbReference type="Proteomes" id="UP000030675"/>
    </source>
</evidence>
<dbReference type="eggNOG" id="COG0693">
    <property type="taxonomic scope" value="Bacteria"/>
</dbReference>
<dbReference type="PANTHER" id="PTHR48094:SF23">
    <property type="entry name" value="PROTEIN_NUCLEIC ACID DEGLYCASE 3"/>
    <property type="match status" value="1"/>
</dbReference>
<dbReference type="FunFam" id="3.40.50.880:FF:000015">
    <property type="entry name" value="Protein DJ-1 homolog C"/>
    <property type="match status" value="1"/>
</dbReference>
<dbReference type="Pfam" id="PF01965">
    <property type="entry name" value="DJ-1_PfpI"/>
    <property type="match status" value="1"/>
</dbReference>
<dbReference type="InterPro" id="IPR002818">
    <property type="entry name" value="DJ-1/PfpI"/>
</dbReference>
<feature type="domain" description="DJ-1/PfpI" evidence="2">
    <location>
        <begin position="10"/>
        <end position="177"/>
    </location>
</feature>
<dbReference type="HOGENOM" id="CLU_000445_44_2_6"/>
<dbReference type="GO" id="GO:0005737">
    <property type="term" value="C:cytoplasm"/>
    <property type="evidence" value="ECO:0007669"/>
    <property type="project" value="TreeGrafter"/>
</dbReference>
<dbReference type="EMBL" id="DF196819">
    <property type="protein sequence ID" value="GAD30534.1"/>
    <property type="molecule type" value="Genomic_DNA"/>
</dbReference>
<dbReference type="CDD" id="cd03135">
    <property type="entry name" value="GATase1_DJ-1"/>
    <property type="match status" value="1"/>
</dbReference>
<keyword evidence="1" id="KW-0677">Repeat</keyword>
<name>A0A0U1P837_PHOLE</name>
<dbReference type="InterPro" id="IPR006287">
    <property type="entry name" value="DJ-1"/>
</dbReference>
<sequence length="205" mass="22438">MHEQTKVLPRVAVCLAPGSEEMEAINTIAILKRAGFEVVVASSAEDGALILDGSRGIKLVADTPLIAIADDQFDCVVLPGGLKGAEHFRDSPLVIEFVKQHHYDGKLIAAICATPAVMFIPNELFSQSLMTCHPAFQSQIPEKQLRVKRVVYDKNHRLLTSQGPGTAQEFALEIVTQLENKAKAAEVADPMVVWPNMHYDVLPRT</sequence>
<accession>A0A0U1P837</accession>
<dbReference type="RefSeq" id="WP_023933237.1">
    <property type="nucleotide sequence ID" value="NZ_DF196819.1"/>
</dbReference>
<dbReference type="InterPro" id="IPR029062">
    <property type="entry name" value="Class_I_gatase-like"/>
</dbReference>
<dbReference type="SUPFAM" id="SSF52317">
    <property type="entry name" value="Class I glutamine amidotransferase-like"/>
    <property type="match status" value="1"/>
</dbReference>
<dbReference type="PANTHER" id="PTHR48094">
    <property type="entry name" value="PROTEIN/NUCLEIC ACID DEGLYCASE DJ-1-RELATED"/>
    <property type="match status" value="1"/>
</dbReference>
<dbReference type="AlphaFoldDB" id="A0A0U1P837"/>
<dbReference type="Gene3D" id="3.40.50.880">
    <property type="match status" value="1"/>
</dbReference>
<evidence type="ECO:0000259" key="2">
    <source>
        <dbReference type="Pfam" id="PF01965"/>
    </source>
</evidence>
<protein>
    <submittedName>
        <fullName evidence="3">Protein thiJ</fullName>
    </submittedName>
</protein>
<gene>
    <name evidence="3" type="ORF">PLEI_2190</name>
</gene>
<proteinExistence type="predicted"/>
<dbReference type="InterPro" id="IPR050325">
    <property type="entry name" value="Prot/Nucl_acid_deglycase"/>
</dbReference>
<evidence type="ECO:0000256" key="1">
    <source>
        <dbReference type="ARBA" id="ARBA00022737"/>
    </source>
</evidence>
<reference evidence="4" key="1">
    <citation type="submission" date="2012-12" db="EMBL/GenBank/DDBJ databases">
        <title>Genome Sequence of Photobacterium leiognathi lrivu.4.1.</title>
        <authorList>
            <person name="Urbanczyk H."/>
            <person name="Ogura Y."/>
            <person name="Hayashi T."/>
            <person name="Dunlap P.V."/>
        </authorList>
    </citation>
    <scope>NUCLEOTIDE SEQUENCE [LARGE SCALE GENOMIC DNA]</scope>
    <source>
        <strain evidence="4">lrivu.4.1</strain>
    </source>
</reference>
<evidence type="ECO:0000313" key="3">
    <source>
        <dbReference type="EMBL" id="GAD30534.1"/>
    </source>
</evidence>
<dbReference type="NCBIfam" id="TIGR01383">
    <property type="entry name" value="not_thiJ"/>
    <property type="match status" value="1"/>
</dbReference>